<name>A0ABR4M1D0_9EURO</name>
<evidence type="ECO:0000313" key="3">
    <source>
        <dbReference type="Proteomes" id="UP001610432"/>
    </source>
</evidence>
<sequence length="149" mass="16467">MGASLFKSLLFLLTLALALLQPGACGPSASHDLMMSSDLFLTTWTEPDCQGKQTWKKFSQGSRGLVVPKYVVSRSLTLSRLLAPYEQLDISVTPNLDTWSGDWGNAEHESSCEVFVRSFLPGNVTMDCYNVPAFTCEHLWLNPSLGGRY</sequence>
<keyword evidence="1" id="KW-0732">Signal</keyword>
<proteinExistence type="predicted"/>
<feature type="signal peptide" evidence="1">
    <location>
        <begin position="1"/>
        <end position="25"/>
    </location>
</feature>
<dbReference type="GeneID" id="98143298"/>
<dbReference type="EMBL" id="JBFXLQ010000005">
    <property type="protein sequence ID" value="KAL2870620.1"/>
    <property type="molecule type" value="Genomic_DNA"/>
</dbReference>
<keyword evidence="3" id="KW-1185">Reference proteome</keyword>
<reference evidence="2 3" key="1">
    <citation type="submission" date="2024-07" db="EMBL/GenBank/DDBJ databases">
        <title>Section-level genome sequencing and comparative genomics of Aspergillus sections Usti and Cavernicolus.</title>
        <authorList>
            <consortium name="Lawrence Berkeley National Laboratory"/>
            <person name="Nybo J.L."/>
            <person name="Vesth T.C."/>
            <person name="Theobald S."/>
            <person name="Frisvad J.C."/>
            <person name="Larsen T.O."/>
            <person name="Kjaerboelling I."/>
            <person name="Rothschild-Mancinelli K."/>
            <person name="Lyhne E.K."/>
            <person name="Kogle M.E."/>
            <person name="Barry K."/>
            <person name="Clum A."/>
            <person name="Na H."/>
            <person name="Ledsgaard L."/>
            <person name="Lin J."/>
            <person name="Lipzen A."/>
            <person name="Kuo A."/>
            <person name="Riley R."/>
            <person name="Mondo S."/>
            <person name="Labutti K."/>
            <person name="Haridas S."/>
            <person name="Pangalinan J."/>
            <person name="Salamov A.A."/>
            <person name="Simmons B.A."/>
            <person name="Magnuson J.K."/>
            <person name="Chen J."/>
            <person name="Drula E."/>
            <person name="Henrissat B."/>
            <person name="Wiebenga A."/>
            <person name="Lubbers R.J."/>
            <person name="Gomes A.C."/>
            <person name="Macurrencykelacurrency M.R."/>
            <person name="Stajich J."/>
            <person name="Grigoriev I.V."/>
            <person name="Mortensen U.H."/>
            <person name="De Vries R.P."/>
            <person name="Baker S.E."/>
            <person name="Andersen M.R."/>
        </authorList>
    </citation>
    <scope>NUCLEOTIDE SEQUENCE [LARGE SCALE GENOMIC DNA]</scope>
    <source>
        <strain evidence="2 3">CBS 449.75</strain>
    </source>
</reference>
<dbReference type="RefSeq" id="XP_070889599.1">
    <property type="nucleotide sequence ID" value="XM_071028226.1"/>
</dbReference>
<protein>
    <submittedName>
        <fullName evidence="2">Uncharacterized protein</fullName>
    </submittedName>
</protein>
<evidence type="ECO:0000256" key="1">
    <source>
        <dbReference type="SAM" id="SignalP"/>
    </source>
</evidence>
<organism evidence="2 3">
    <name type="scientific">Aspergillus lucknowensis</name>
    <dbReference type="NCBI Taxonomy" id="176173"/>
    <lineage>
        <taxon>Eukaryota</taxon>
        <taxon>Fungi</taxon>
        <taxon>Dikarya</taxon>
        <taxon>Ascomycota</taxon>
        <taxon>Pezizomycotina</taxon>
        <taxon>Eurotiomycetes</taxon>
        <taxon>Eurotiomycetidae</taxon>
        <taxon>Eurotiales</taxon>
        <taxon>Aspergillaceae</taxon>
        <taxon>Aspergillus</taxon>
        <taxon>Aspergillus subgen. Nidulantes</taxon>
    </lineage>
</organism>
<dbReference type="Proteomes" id="UP001610432">
    <property type="component" value="Unassembled WGS sequence"/>
</dbReference>
<evidence type="ECO:0000313" key="2">
    <source>
        <dbReference type="EMBL" id="KAL2870620.1"/>
    </source>
</evidence>
<accession>A0ABR4M1D0</accession>
<gene>
    <name evidence="2" type="ORF">BJX67DRAFT_344232</name>
</gene>
<feature type="chain" id="PRO_5047327279" evidence="1">
    <location>
        <begin position="26"/>
        <end position="149"/>
    </location>
</feature>
<comment type="caution">
    <text evidence="2">The sequence shown here is derived from an EMBL/GenBank/DDBJ whole genome shotgun (WGS) entry which is preliminary data.</text>
</comment>